<protein>
    <submittedName>
        <fullName evidence="2">Uncharacterized protein</fullName>
    </submittedName>
</protein>
<reference evidence="2" key="1">
    <citation type="submission" date="2022-11" db="UniProtKB">
        <authorList>
            <consortium name="WormBaseParasite"/>
        </authorList>
    </citation>
    <scope>IDENTIFICATION</scope>
</reference>
<keyword evidence="1" id="KW-1185">Reference proteome</keyword>
<dbReference type="Proteomes" id="UP000887578">
    <property type="component" value="Unplaced"/>
</dbReference>
<dbReference type="WBParaSite" id="PDA_v2.g21511.t1">
    <property type="protein sequence ID" value="PDA_v2.g21511.t1"/>
    <property type="gene ID" value="PDA_v2.g21511"/>
</dbReference>
<accession>A0A914PYH3</accession>
<evidence type="ECO:0000313" key="2">
    <source>
        <dbReference type="WBParaSite" id="PDA_v2.g21511.t1"/>
    </source>
</evidence>
<proteinExistence type="predicted"/>
<dbReference type="AlphaFoldDB" id="A0A914PYH3"/>
<name>A0A914PYH3_9BILA</name>
<sequence length="155" mass="17602">MSGGSKKLLMDLTKLANMSVSSSKAHPFAIDITQQAFHEPKPLFANDKKPEAAKLIEKSVPIFDKAFQNFHDEMSAGRRQSAQISRSGLQYMIEEFQSNQDLYRKISPLLNSSGVKSIEDYIQKTTTKEHVKNPGMDTSKVPVSHYWWFYVEGDE</sequence>
<organism evidence="1 2">
    <name type="scientific">Panagrolaimus davidi</name>
    <dbReference type="NCBI Taxonomy" id="227884"/>
    <lineage>
        <taxon>Eukaryota</taxon>
        <taxon>Metazoa</taxon>
        <taxon>Ecdysozoa</taxon>
        <taxon>Nematoda</taxon>
        <taxon>Chromadorea</taxon>
        <taxon>Rhabditida</taxon>
        <taxon>Tylenchina</taxon>
        <taxon>Panagrolaimomorpha</taxon>
        <taxon>Panagrolaimoidea</taxon>
        <taxon>Panagrolaimidae</taxon>
        <taxon>Panagrolaimus</taxon>
    </lineage>
</organism>
<evidence type="ECO:0000313" key="1">
    <source>
        <dbReference type="Proteomes" id="UP000887578"/>
    </source>
</evidence>